<evidence type="ECO:0000256" key="1">
    <source>
        <dbReference type="ARBA" id="ARBA00022741"/>
    </source>
</evidence>
<dbReference type="Pfam" id="PF00300">
    <property type="entry name" value="His_Phos_1"/>
    <property type="match status" value="1"/>
</dbReference>
<dbReference type="Pfam" id="PF01591">
    <property type="entry name" value="6PF2K"/>
    <property type="match status" value="1"/>
</dbReference>
<dbReference type="Proteomes" id="UP000070444">
    <property type="component" value="Unassembled WGS sequence"/>
</dbReference>
<sequence>MAAQLYQTQSGRLFHAGVISIVTVGLPARGKTHITRALTRYLNWLGVKTRTFHLGDYRRQLVGPKSAEFFNPLNTETHEIRGQIAETAINAMIDWFGEGGQVGIYDASNTSRQRRAELFNQLDSLGIHVMFIESICDNQDIVESNIRSVKVSSPDYLDWDPEKAAADFRLRINNHKPFYETLDDNDKHLSYVKIINLQQMIMNNIRGYLETRIVYYLMNLHITSRTIYFVRDAECEDEHILSSNSHLSEAGHNYSHYVKEMIMRELENNINNGDRNKCLKIWSSTLNRSVETGYHFIEHEDECKSETSSVNGGTPTTLPASLTTTTMTTKSHSKHYVNTNIYLEPRKALVPIHYGEAEGLSPQELAIKYPEEVVKHKKDPYRHRYPRAESYLELAIRLEPTILELEREKDDVVIIAHESVLRCIYAYFFDIPEREIPFLKFPRNYIVAAVPTSYGSKEVKIPLPKFV</sequence>
<dbReference type="Gene3D" id="3.40.50.1240">
    <property type="entry name" value="Phosphoglycerate mutase-like"/>
    <property type="match status" value="1"/>
</dbReference>
<dbReference type="InterPro" id="IPR003094">
    <property type="entry name" value="6Pfruct_kin"/>
</dbReference>
<dbReference type="FunFam" id="3.40.50.300:FF:000644">
    <property type="entry name" value="GpmB, Fructose-2,6-bisphosphatase"/>
    <property type="match status" value="1"/>
</dbReference>
<name>A0A137PG89_CONC2</name>
<dbReference type="GO" id="GO:0006000">
    <property type="term" value="P:fructose metabolic process"/>
    <property type="evidence" value="ECO:0007669"/>
    <property type="project" value="InterPro"/>
</dbReference>
<dbReference type="STRING" id="796925.A0A137PG89"/>
<dbReference type="PIRSF" id="PIRSF000709">
    <property type="entry name" value="6PFK_2-Ptase"/>
    <property type="match status" value="1"/>
</dbReference>
<dbReference type="InterPro" id="IPR013079">
    <property type="entry name" value="6Phosfructo_kin"/>
</dbReference>
<keyword evidence="2" id="KW-0067">ATP-binding</keyword>
<evidence type="ECO:0000256" key="3">
    <source>
        <dbReference type="SAM" id="MobiDB-lite"/>
    </source>
</evidence>
<dbReference type="InterPro" id="IPR029033">
    <property type="entry name" value="His_PPase_superfam"/>
</dbReference>
<feature type="domain" description="6-phosphofructo-2-kinase" evidence="4">
    <location>
        <begin position="9"/>
        <end position="223"/>
    </location>
</feature>
<feature type="region of interest" description="Disordered" evidence="3">
    <location>
        <begin position="305"/>
        <end position="329"/>
    </location>
</feature>
<dbReference type="SUPFAM" id="SSF52540">
    <property type="entry name" value="P-loop containing nucleoside triphosphate hydrolases"/>
    <property type="match status" value="1"/>
</dbReference>
<dbReference type="SUPFAM" id="SSF53254">
    <property type="entry name" value="Phosphoglycerate mutase-like"/>
    <property type="match status" value="1"/>
</dbReference>
<dbReference type="OMA" id="GECYGMT"/>
<dbReference type="PANTHER" id="PTHR10606:SF39">
    <property type="entry name" value="6-PHOSPHOFRUCTO-2-KINASE_FRUCTOSE-2,6-BISPHOSPHATASE YLR345W-RELATED"/>
    <property type="match status" value="1"/>
</dbReference>
<dbReference type="EMBL" id="KQ964429">
    <property type="protein sequence ID" value="KXN73995.1"/>
    <property type="molecule type" value="Genomic_DNA"/>
</dbReference>
<reference evidence="5 6" key="1">
    <citation type="journal article" date="2015" name="Genome Biol. Evol.">
        <title>Phylogenomic analyses indicate that early fungi evolved digesting cell walls of algal ancestors of land plants.</title>
        <authorList>
            <person name="Chang Y."/>
            <person name="Wang S."/>
            <person name="Sekimoto S."/>
            <person name="Aerts A.L."/>
            <person name="Choi C."/>
            <person name="Clum A."/>
            <person name="LaButti K.M."/>
            <person name="Lindquist E.A."/>
            <person name="Yee Ngan C."/>
            <person name="Ohm R.A."/>
            <person name="Salamov A.A."/>
            <person name="Grigoriev I.V."/>
            <person name="Spatafora J.W."/>
            <person name="Berbee M.L."/>
        </authorList>
    </citation>
    <scope>NUCLEOTIDE SEQUENCE [LARGE SCALE GENOMIC DNA]</scope>
    <source>
        <strain evidence="5 6">NRRL 28638</strain>
    </source>
</reference>
<gene>
    <name evidence="5" type="ORF">CONCODRAFT_77122</name>
</gene>
<dbReference type="PRINTS" id="PR00991">
    <property type="entry name" value="6PFRUCTKNASE"/>
</dbReference>
<dbReference type="GO" id="GO:0005524">
    <property type="term" value="F:ATP binding"/>
    <property type="evidence" value="ECO:0007669"/>
    <property type="project" value="UniProtKB-KW"/>
</dbReference>
<dbReference type="GO" id="GO:0003873">
    <property type="term" value="F:6-phosphofructo-2-kinase activity"/>
    <property type="evidence" value="ECO:0007669"/>
    <property type="project" value="InterPro"/>
</dbReference>
<dbReference type="GO" id="GO:0005829">
    <property type="term" value="C:cytosol"/>
    <property type="evidence" value="ECO:0007669"/>
    <property type="project" value="TreeGrafter"/>
</dbReference>
<organism evidence="5 6">
    <name type="scientific">Conidiobolus coronatus (strain ATCC 28846 / CBS 209.66 / NRRL 28638)</name>
    <name type="common">Delacroixia coronata</name>
    <dbReference type="NCBI Taxonomy" id="796925"/>
    <lineage>
        <taxon>Eukaryota</taxon>
        <taxon>Fungi</taxon>
        <taxon>Fungi incertae sedis</taxon>
        <taxon>Zoopagomycota</taxon>
        <taxon>Entomophthoromycotina</taxon>
        <taxon>Entomophthoromycetes</taxon>
        <taxon>Entomophthorales</taxon>
        <taxon>Ancylistaceae</taxon>
        <taxon>Conidiobolus</taxon>
    </lineage>
</organism>
<dbReference type="AlphaFoldDB" id="A0A137PG89"/>
<evidence type="ECO:0000313" key="5">
    <source>
        <dbReference type="EMBL" id="KXN73995.1"/>
    </source>
</evidence>
<evidence type="ECO:0000256" key="2">
    <source>
        <dbReference type="ARBA" id="ARBA00022840"/>
    </source>
</evidence>
<keyword evidence="1" id="KW-0547">Nucleotide-binding</keyword>
<proteinExistence type="predicted"/>
<dbReference type="Gene3D" id="3.40.50.300">
    <property type="entry name" value="P-loop containing nucleotide triphosphate hydrolases"/>
    <property type="match status" value="1"/>
</dbReference>
<dbReference type="OrthoDB" id="267323at2759"/>
<dbReference type="GO" id="GO:0006003">
    <property type="term" value="P:fructose 2,6-bisphosphate metabolic process"/>
    <property type="evidence" value="ECO:0007669"/>
    <property type="project" value="InterPro"/>
</dbReference>
<feature type="compositionally biased region" description="Low complexity" evidence="3">
    <location>
        <begin position="314"/>
        <end position="329"/>
    </location>
</feature>
<protein>
    <submittedName>
        <fullName evidence="5">6PF2K-domain-containing protein</fullName>
    </submittedName>
</protein>
<dbReference type="GO" id="GO:0004331">
    <property type="term" value="F:fructose-2,6-bisphosphate 2-phosphatase activity"/>
    <property type="evidence" value="ECO:0007669"/>
    <property type="project" value="TreeGrafter"/>
</dbReference>
<keyword evidence="6" id="KW-1185">Reference proteome</keyword>
<accession>A0A137PG89</accession>
<dbReference type="InterPro" id="IPR027417">
    <property type="entry name" value="P-loop_NTPase"/>
</dbReference>
<dbReference type="InterPro" id="IPR013078">
    <property type="entry name" value="His_Pase_superF_clade-1"/>
</dbReference>
<evidence type="ECO:0000313" key="6">
    <source>
        <dbReference type="Proteomes" id="UP000070444"/>
    </source>
</evidence>
<evidence type="ECO:0000259" key="4">
    <source>
        <dbReference type="Pfam" id="PF01591"/>
    </source>
</evidence>
<dbReference type="PANTHER" id="PTHR10606">
    <property type="entry name" value="6-PHOSPHOFRUCTO-2-KINASE/FRUCTOSE-2,6-BISPHOSPHATASE"/>
    <property type="match status" value="1"/>
</dbReference>